<accession>A0A494XUE1</accession>
<dbReference type="InterPro" id="IPR027417">
    <property type="entry name" value="P-loop_NTPase"/>
</dbReference>
<dbReference type="GO" id="GO:0006355">
    <property type="term" value="P:regulation of DNA-templated transcription"/>
    <property type="evidence" value="ECO:0007669"/>
    <property type="project" value="InterPro"/>
</dbReference>
<comment type="caution">
    <text evidence="5">The sequence shown here is derived from an EMBL/GenBank/DDBJ whole genome shotgun (WGS) entry which is preliminary data.</text>
</comment>
<dbReference type="InterPro" id="IPR041617">
    <property type="entry name" value="TPR_MalT"/>
</dbReference>
<evidence type="ECO:0000313" key="5">
    <source>
        <dbReference type="EMBL" id="RKP51699.1"/>
    </source>
</evidence>
<evidence type="ECO:0000313" key="6">
    <source>
        <dbReference type="Proteomes" id="UP000282076"/>
    </source>
</evidence>
<dbReference type="CDD" id="cd06170">
    <property type="entry name" value="LuxR_C_like"/>
    <property type="match status" value="1"/>
</dbReference>
<dbReference type="SMART" id="SM00028">
    <property type="entry name" value="TPR"/>
    <property type="match status" value="2"/>
</dbReference>
<dbReference type="SMART" id="SM00421">
    <property type="entry name" value="HTH_LUXR"/>
    <property type="match status" value="1"/>
</dbReference>
<dbReference type="EMBL" id="RBZM01000007">
    <property type="protein sequence ID" value="RKP51699.1"/>
    <property type="molecule type" value="Genomic_DNA"/>
</dbReference>
<dbReference type="RefSeq" id="WP_120978430.1">
    <property type="nucleotide sequence ID" value="NZ_RBZM01000007.1"/>
</dbReference>
<dbReference type="SUPFAM" id="SSF46894">
    <property type="entry name" value="C-terminal effector domain of the bipartite response regulators"/>
    <property type="match status" value="1"/>
</dbReference>
<dbReference type="Pfam" id="PF00196">
    <property type="entry name" value="GerE"/>
    <property type="match status" value="1"/>
</dbReference>
<dbReference type="Proteomes" id="UP000282076">
    <property type="component" value="Unassembled WGS sequence"/>
</dbReference>
<dbReference type="PROSITE" id="PS50043">
    <property type="entry name" value="HTH_LUXR_2"/>
    <property type="match status" value="1"/>
</dbReference>
<reference evidence="5 6" key="1">
    <citation type="submission" date="2018-10" db="EMBL/GenBank/DDBJ databases">
        <title>Cohnella sp. M2MS4P-1, whole genome shotgun sequence.</title>
        <authorList>
            <person name="Tuo L."/>
        </authorList>
    </citation>
    <scope>NUCLEOTIDE SEQUENCE [LARGE SCALE GENOMIC DNA]</scope>
    <source>
        <strain evidence="5 6">M2MS4P-1</strain>
    </source>
</reference>
<keyword evidence="1" id="KW-0805">Transcription regulation</keyword>
<dbReference type="InterPro" id="IPR016032">
    <property type="entry name" value="Sig_transdc_resp-reg_C-effctor"/>
</dbReference>
<dbReference type="Gene3D" id="3.40.50.300">
    <property type="entry name" value="P-loop containing nucleotide triphosphate hydrolases"/>
    <property type="match status" value="1"/>
</dbReference>
<evidence type="ECO:0000256" key="2">
    <source>
        <dbReference type="ARBA" id="ARBA00023125"/>
    </source>
</evidence>
<dbReference type="PANTHER" id="PTHR44688">
    <property type="entry name" value="DNA-BINDING TRANSCRIPTIONAL ACTIVATOR DEVR_DOSR"/>
    <property type="match status" value="1"/>
</dbReference>
<dbReference type="SUPFAM" id="SSF48452">
    <property type="entry name" value="TPR-like"/>
    <property type="match status" value="1"/>
</dbReference>
<dbReference type="InterPro" id="IPR000792">
    <property type="entry name" value="Tscrpt_reg_LuxR_C"/>
</dbReference>
<dbReference type="PRINTS" id="PR00038">
    <property type="entry name" value="HTHLUXR"/>
</dbReference>
<dbReference type="AlphaFoldDB" id="A0A494XUE1"/>
<dbReference type="Pfam" id="PF25873">
    <property type="entry name" value="WHD_MalT"/>
    <property type="match status" value="1"/>
</dbReference>
<dbReference type="InterPro" id="IPR059106">
    <property type="entry name" value="WHD_MalT"/>
</dbReference>
<protein>
    <recommendedName>
        <fullName evidence="4">HTH luxR-type domain-containing protein</fullName>
    </recommendedName>
</protein>
<dbReference type="SUPFAM" id="SSF52540">
    <property type="entry name" value="P-loop containing nucleoside triphosphate hydrolases"/>
    <property type="match status" value="1"/>
</dbReference>
<dbReference type="InterPro" id="IPR036388">
    <property type="entry name" value="WH-like_DNA-bd_sf"/>
</dbReference>
<dbReference type="InterPro" id="IPR019734">
    <property type="entry name" value="TPR_rpt"/>
</dbReference>
<dbReference type="Gene3D" id="1.10.10.10">
    <property type="entry name" value="Winged helix-like DNA-binding domain superfamily/Winged helix DNA-binding domain"/>
    <property type="match status" value="1"/>
</dbReference>
<organism evidence="5 6">
    <name type="scientific">Cohnella endophytica</name>
    <dbReference type="NCBI Taxonomy" id="2419778"/>
    <lineage>
        <taxon>Bacteria</taxon>
        <taxon>Bacillati</taxon>
        <taxon>Bacillota</taxon>
        <taxon>Bacilli</taxon>
        <taxon>Bacillales</taxon>
        <taxon>Paenibacillaceae</taxon>
        <taxon>Cohnella</taxon>
    </lineage>
</organism>
<evidence type="ECO:0000256" key="1">
    <source>
        <dbReference type="ARBA" id="ARBA00023015"/>
    </source>
</evidence>
<proteinExistence type="predicted"/>
<gene>
    <name evidence="5" type="ORF">D7Z26_18195</name>
</gene>
<evidence type="ECO:0000259" key="4">
    <source>
        <dbReference type="PROSITE" id="PS50043"/>
    </source>
</evidence>
<evidence type="ECO:0000256" key="3">
    <source>
        <dbReference type="ARBA" id="ARBA00023163"/>
    </source>
</evidence>
<keyword evidence="2" id="KW-0238">DNA-binding</keyword>
<keyword evidence="3" id="KW-0804">Transcription</keyword>
<dbReference type="Gene3D" id="1.25.40.10">
    <property type="entry name" value="Tetratricopeptide repeat domain"/>
    <property type="match status" value="1"/>
</dbReference>
<sequence length="714" mass="79795">MSTPIMATKFYIPTPRPKAVLRRRLTERLSEGLHRKLTLISAPAGYGKTTLICEWLAECGRPAAWLSLEKGDNELTRFLTCMISSLQTLAENIGEGVLAVLQSPQPSPTESILTALLNEIASIPAPFILVLDDYHAAKSKPVDDAVSFLLEHLPTQMHLVMMTRETPRIPLARLRARDQLTELRIADMRFTLSEVEAFINHVMGLNLPTDKITVLESRTEGWVAGLQLAAISIQGDRSADRLIHSFAGSHHFVLDYLVEEVLQRQPEAVQTFLLRTSILDRLCGSLCDEVMFDPAVSGMEYLIDLDRNNLFVVPLDNERRWYRYHHLFAELLRRRLQESLDGSHIAQLHKRASVWYENNGFEIEAFRHAVESHDNERAARLLEGEGAPLHLRGAASLSLDWLESLPAAKLDARPSLWVIYGSALLIAGKPTGVEHKLRAAEAALKDVEQDVGIRDLIGLIAATRATLASLMMAGDPHRADRKLQVTEAAMQNTKPEDKTDELVGAIAHSKDAWIGGQHEIDAVIAQSRRALEYLRPDNLPVRTAAAWMLGVACQRRGDHAGAREAYNEAISNSHTMGHQLMAVMAESGLGQIHEAENRPDLAAESYREALRMAGDLPLPALREARLGLERVRIALEHGMKNNPFEPLSQREIEVLELIAKGLSNREIGEKLFLALDTVKGHNRRIFEKLQVQRRTEAIARANELNLFSNTRKPH</sequence>
<dbReference type="PANTHER" id="PTHR44688:SF16">
    <property type="entry name" value="DNA-BINDING TRANSCRIPTIONAL ACTIVATOR DEVR_DOSR"/>
    <property type="match status" value="1"/>
</dbReference>
<dbReference type="InterPro" id="IPR011990">
    <property type="entry name" value="TPR-like_helical_dom_sf"/>
</dbReference>
<dbReference type="Pfam" id="PF17874">
    <property type="entry name" value="TPR_MalT"/>
    <property type="match status" value="1"/>
</dbReference>
<keyword evidence="6" id="KW-1185">Reference proteome</keyword>
<dbReference type="GO" id="GO:0003677">
    <property type="term" value="F:DNA binding"/>
    <property type="evidence" value="ECO:0007669"/>
    <property type="project" value="UniProtKB-KW"/>
</dbReference>
<name>A0A494XUE1_9BACL</name>
<dbReference type="PROSITE" id="PS00622">
    <property type="entry name" value="HTH_LUXR_1"/>
    <property type="match status" value="1"/>
</dbReference>
<feature type="domain" description="HTH luxR-type" evidence="4">
    <location>
        <begin position="640"/>
        <end position="705"/>
    </location>
</feature>